<evidence type="ECO:0000259" key="1">
    <source>
        <dbReference type="Pfam" id="PF01261"/>
    </source>
</evidence>
<name>A0A9D1W8T1_9SPHI</name>
<dbReference type="InterPro" id="IPR013022">
    <property type="entry name" value="Xyl_isomerase-like_TIM-brl"/>
</dbReference>
<dbReference type="Proteomes" id="UP000824156">
    <property type="component" value="Unassembled WGS sequence"/>
</dbReference>
<comment type="caution">
    <text evidence="2">The sequence shown here is derived from an EMBL/GenBank/DDBJ whole genome shotgun (WGS) entry which is preliminary data.</text>
</comment>
<dbReference type="EMBL" id="DXEZ01000193">
    <property type="protein sequence ID" value="HIX54756.1"/>
    <property type="molecule type" value="Genomic_DNA"/>
</dbReference>
<keyword evidence="2" id="KW-0413">Isomerase</keyword>
<organism evidence="2 3">
    <name type="scientific">Candidatus Sphingobacterium stercoripullorum</name>
    <dbReference type="NCBI Taxonomy" id="2838759"/>
    <lineage>
        <taxon>Bacteria</taxon>
        <taxon>Pseudomonadati</taxon>
        <taxon>Bacteroidota</taxon>
        <taxon>Sphingobacteriia</taxon>
        <taxon>Sphingobacteriales</taxon>
        <taxon>Sphingobacteriaceae</taxon>
        <taxon>Sphingobacterium</taxon>
    </lineage>
</organism>
<dbReference type="Pfam" id="PF01261">
    <property type="entry name" value="AP_endonuc_2"/>
    <property type="match status" value="1"/>
</dbReference>
<proteinExistence type="predicted"/>
<protein>
    <submittedName>
        <fullName evidence="2">Sugar phosphate isomerase/epimerase</fullName>
    </submittedName>
</protein>
<evidence type="ECO:0000313" key="2">
    <source>
        <dbReference type="EMBL" id="HIX54756.1"/>
    </source>
</evidence>
<dbReference type="AlphaFoldDB" id="A0A9D1W8T1"/>
<dbReference type="SUPFAM" id="SSF51658">
    <property type="entry name" value="Xylose isomerase-like"/>
    <property type="match status" value="1"/>
</dbReference>
<reference evidence="2" key="2">
    <citation type="submission" date="2021-04" db="EMBL/GenBank/DDBJ databases">
        <authorList>
            <person name="Gilroy R."/>
        </authorList>
    </citation>
    <scope>NUCLEOTIDE SEQUENCE</scope>
    <source>
        <strain evidence="2">1719</strain>
    </source>
</reference>
<dbReference type="Gene3D" id="3.20.20.150">
    <property type="entry name" value="Divalent-metal-dependent TIM barrel enzymes"/>
    <property type="match status" value="1"/>
</dbReference>
<feature type="domain" description="Xylose isomerase-like TIM barrel" evidence="1">
    <location>
        <begin position="59"/>
        <end position="290"/>
    </location>
</feature>
<dbReference type="GO" id="GO:0016853">
    <property type="term" value="F:isomerase activity"/>
    <property type="evidence" value="ECO:0007669"/>
    <property type="project" value="UniProtKB-KW"/>
</dbReference>
<gene>
    <name evidence="2" type="ORF">H9853_07000</name>
</gene>
<dbReference type="PANTHER" id="PTHR12110:SF41">
    <property type="entry name" value="INOSOSE DEHYDRATASE"/>
    <property type="match status" value="1"/>
</dbReference>
<reference evidence="2" key="1">
    <citation type="journal article" date="2021" name="PeerJ">
        <title>Extensive microbial diversity within the chicken gut microbiome revealed by metagenomics and culture.</title>
        <authorList>
            <person name="Gilroy R."/>
            <person name="Ravi A."/>
            <person name="Getino M."/>
            <person name="Pursley I."/>
            <person name="Horton D.L."/>
            <person name="Alikhan N.F."/>
            <person name="Baker D."/>
            <person name="Gharbi K."/>
            <person name="Hall N."/>
            <person name="Watson M."/>
            <person name="Adriaenssens E.M."/>
            <person name="Foster-Nyarko E."/>
            <person name="Jarju S."/>
            <person name="Secka A."/>
            <person name="Antonio M."/>
            <person name="Oren A."/>
            <person name="Chaudhuri R.R."/>
            <person name="La Ragione R."/>
            <person name="Hildebrand F."/>
            <person name="Pallen M.J."/>
        </authorList>
    </citation>
    <scope>NUCLEOTIDE SEQUENCE</scope>
    <source>
        <strain evidence="2">1719</strain>
    </source>
</reference>
<dbReference type="InterPro" id="IPR006311">
    <property type="entry name" value="TAT_signal"/>
</dbReference>
<sequence length="325" mass="37292">MMESRRSFIKTFSIGIGAALLSSHLISCSSNEAESPFHQIGLQLYTLRDLMAKEPEATLEAIAQIGFKHVETFGYENGKFWGFTAEEFKKLLDNLGLKSYSGHYDLANHLDSNATDKENLEQYIEAAHILGQKYITAPVSPMHSIIELDSPDYQYMAEQLNKAGEMTQRANIQMAYHNHFWELRNFANGTRGLDVLLAFTEPELVSFELDIFWLEKAGYSARSYFQKYPGRFHLWHVKDMDRGHQETINDDAYKDAETLAKVNEKVRFTEVGSGAIDYPNIVAQAHQSGLKYAYIEQDQIYMDNKFSSVKKSYDYVRKQLTQNLI</sequence>
<dbReference type="PROSITE" id="PS51318">
    <property type="entry name" value="TAT"/>
    <property type="match status" value="1"/>
</dbReference>
<dbReference type="InterPro" id="IPR050312">
    <property type="entry name" value="IolE/XylAMocC-like"/>
</dbReference>
<evidence type="ECO:0000313" key="3">
    <source>
        <dbReference type="Proteomes" id="UP000824156"/>
    </source>
</evidence>
<dbReference type="PANTHER" id="PTHR12110">
    <property type="entry name" value="HYDROXYPYRUVATE ISOMERASE"/>
    <property type="match status" value="1"/>
</dbReference>
<dbReference type="InterPro" id="IPR036237">
    <property type="entry name" value="Xyl_isomerase-like_sf"/>
</dbReference>
<accession>A0A9D1W8T1</accession>